<evidence type="ECO:0000259" key="6">
    <source>
        <dbReference type="Pfam" id="PF13660"/>
    </source>
</evidence>
<keyword evidence="2" id="KW-0547">Nucleotide-binding</keyword>
<evidence type="ECO:0000256" key="4">
    <source>
        <dbReference type="ARBA" id="ARBA00022840"/>
    </source>
</evidence>
<evidence type="ECO:0000259" key="5">
    <source>
        <dbReference type="Pfam" id="PF05161"/>
    </source>
</evidence>
<dbReference type="RefSeq" id="WP_047214107.1">
    <property type="nucleotide sequence ID" value="NZ_CP011568.3"/>
</dbReference>
<keyword evidence="1" id="KW-0808">Transferase</keyword>
<dbReference type="Proteomes" id="UP000036700">
    <property type="component" value="Chromosome"/>
</dbReference>
<dbReference type="InterPro" id="IPR025286">
    <property type="entry name" value="MOFRL_assoc_dom"/>
</dbReference>
<dbReference type="EMBL" id="CP011568">
    <property type="protein sequence ID" value="AKJ68287.1"/>
    <property type="molecule type" value="Genomic_DNA"/>
</dbReference>
<evidence type="ECO:0000256" key="3">
    <source>
        <dbReference type="ARBA" id="ARBA00022777"/>
    </source>
</evidence>
<dbReference type="KEGG" id="ptx:ABW99_08735"/>
<dbReference type="AlphaFoldDB" id="A0A0G3ESF1"/>
<dbReference type="Pfam" id="PF05161">
    <property type="entry name" value="MOFRL"/>
    <property type="match status" value="1"/>
</dbReference>
<dbReference type="GO" id="GO:0005737">
    <property type="term" value="C:cytoplasm"/>
    <property type="evidence" value="ECO:0007669"/>
    <property type="project" value="TreeGrafter"/>
</dbReference>
<accession>A0A0G3ESF1</accession>
<dbReference type="InterPro" id="IPR007835">
    <property type="entry name" value="MOFRL"/>
</dbReference>
<dbReference type="PATRIC" id="fig|445709.3.peg.1869"/>
<dbReference type="Pfam" id="PF13660">
    <property type="entry name" value="DUF4147"/>
    <property type="match status" value="1"/>
</dbReference>
<reference evidence="8" key="1">
    <citation type="submission" date="2015-06" db="EMBL/GenBank/DDBJ databases">
        <authorList>
            <person name="Lim Y.L."/>
            <person name="Ee R."/>
            <person name="Yong D."/>
            <person name="How K.Y."/>
            <person name="Yin W.F."/>
            <person name="Chan K.G."/>
        </authorList>
    </citation>
    <scope>NUCLEOTIDE SEQUENCE [LARGE SCALE GENOMIC DNA]</scope>
    <source>
        <strain evidence="8">DSM 25325</strain>
    </source>
</reference>
<proteinExistence type="predicted"/>
<dbReference type="GO" id="GO:0008887">
    <property type="term" value="F:glycerate kinase activity"/>
    <property type="evidence" value="ECO:0007669"/>
    <property type="project" value="InterPro"/>
</dbReference>
<dbReference type="OrthoDB" id="9766552at2"/>
<name>A0A0G3ESF1_9BURK</name>
<dbReference type="STRING" id="445709.ABW99_08735"/>
<dbReference type="PANTHER" id="PTHR12227">
    <property type="entry name" value="GLYCERATE KINASE"/>
    <property type="match status" value="1"/>
</dbReference>
<dbReference type="Gene3D" id="3.40.1480.10">
    <property type="entry name" value="MOFRL domain"/>
    <property type="match status" value="1"/>
</dbReference>
<dbReference type="SUPFAM" id="SSF82544">
    <property type="entry name" value="GckA/TtuD-like"/>
    <property type="match status" value="1"/>
</dbReference>
<evidence type="ECO:0000313" key="7">
    <source>
        <dbReference type="EMBL" id="AKJ68287.1"/>
    </source>
</evidence>
<keyword evidence="4" id="KW-0067">ATP-binding</keyword>
<dbReference type="Gene3D" id="3.40.50.10180">
    <property type="entry name" value="Glycerate kinase, MOFRL-like N-terminal domain"/>
    <property type="match status" value="1"/>
</dbReference>
<dbReference type="FunFam" id="3.40.1480.10:FF:000002">
    <property type="entry name" value="Glycerate kinase"/>
    <property type="match status" value="1"/>
</dbReference>
<sequence>MSARPQAVAVAGNAAALEPRTFLLSLFQHAVEAVSPARCLAQHLPPAPRGRTIVIGAGKGAASMAQAVEQHWQGPLSGLVVTRYQHGVPCRHIEVVEAGHPVPDEAGWQAAQRMLEMVQGLSEDDLVLCLISGGGSSLLSLPAPGITLAQKQALNKALLRSGATIFEMNCVRKHLSAIKGGRLALACGRARVHTLLISDIPGDDPAVIASGPTLADETTCADALAVLGKYQIDVPDNVREYLASGAGETPKPGDARLRHATHATIATAQEALEAAARHAQSHGITAHILSDCLEGEARDVALVHAGIVRQILAHGQPFERPCLLLSGGETTVTVRGEGRGGRNAEFLLALAAALDDGHGASLPGVHAIACDTDGIDGTEDNAGCLLGPDTLTRAAAAGLSPKNHLQNNDGYSFFAALDDLVVTQPTRTNVNDFRAILIE</sequence>
<dbReference type="PANTHER" id="PTHR12227:SF0">
    <property type="entry name" value="GLYCERATE KINASE"/>
    <property type="match status" value="1"/>
</dbReference>
<dbReference type="InterPro" id="IPR039760">
    <property type="entry name" value="MOFRL_protein"/>
</dbReference>
<evidence type="ECO:0000313" key="8">
    <source>
        <dbReference type="Proteomes" id="UP000036700"/>
    </source>
</evidence>
<feature type="domain" description="MOFRL-associated" evidence="6">
    <location>
        <begin position="23"/>
        <end position="242"/>
    </location>
</feature>
<protein>
    <submittedName>
        <fullName evidence="7">Hydroxypyruvate reductase</fullName>
    </submittedName>
</protein>
<organism evidence="7 8">
    <name type="scientific">Pandoraea thiooxydans</name>
    <dbReference type="NCBI Taxonomy" id="445709"/>
    <lineage>
        <taxon>Bacteria</taxon>
        <taxon>Pseudomonadati</taxon>
        <taxon>Pseudomonadota</taxon>
        <taxon>Betaproteobacteria</taxon>
        <taxon>Burkholderiales</taxon>
        <taxon>Burkholderiaceae</taxon>
        <taxon>Pandoraea</taxon>
    </lineage>
</organism>
<dbReference type="InterPro" id="IPR038614">
    <property type="entry name" value="GK_N_sf"/>
</dbReference>
<gene>
    <name evidence="7" type="ORF">ABW99_08735</name>
</gene>
<dbReference type="GO" id="GO:0005524">
    <property type="term" value="F:ATP binding"/>
    <property type="evidence" value="ECO:0007669"/>
    <property type="project" value="UniProtKB-KW"/>
</dbReference>
<keyword evidence="7" id="KW-0670">Pyruvate</keyword>
<dbReference type="InterPro" id="IPR037035">
    <property type="entry name" value="GK-like_C_sf"/>
</dbReference>
<feature type="domain" description="MOFRL" evidence="5">
    <location>
        <begin position="322"/>
        <end position="432"/>
    </location>
</feature>
<evidence type="ECO:0000256" key="2">
    <source>
        <dbReference type="ARBA" id="ARBA00022741"/>
    </source>
</evidence>
<dbReference type="FunFam" id="3.40.50.10180:FF:000001">
    <property type="entry name" value="Glycerate kinase"/>
    <property type="match status" value="1"/>
</dbReference>
<keyword evidence="8" id="KW-1185">Reference proteome</keyword>
<evidence type="ECO:0000256" key="1">
    <source>
        <dbReference type="ARBA" id="ARBA00022679"/>
    </source>
</evidence>
<keyword evidence="3" id="KW-0418">Kinase</keyword>